<evidence type="ECO:0000256" key="3">
    <source>
        <dbReference type="ARBA" id="ARBA00022679"/>
    </source>
</evidence>
<dbReference type="Gene3D" id="3.90.550.10">
    <property type="entry name" value="Spore Coat Polysaccharide Biosynthesis Protein SpsA, Chain A"/>
    <property type="match status" value="1"/>
</dbReference>
<dbReference type="InterPro" id="IPR029044">
    <property type="entry name" value="Nucleotide-diphossugar_trans"/>
</dbReference>
<dbReference type="PANTHER" id="PTHR43179">
    <property type="entry name" value="RHAMNOSYLTRANSFERASE WBBL"/>
    <property type="match status" value="1"/>
</dbReference>
<name>A0AAN1UQH0_AERVE</name>
<dbReference type="EMBL" id="CP033604">
    <property type="protein sequence ID" value="AYV37975.1"/>
    <property type="molecule type" value="Genomic_DNA"/>
</dbReference>
<keyword evidence="3" id="KW-0808">Transferase</keyword>
<reference evidence="5 6" key="1">
    <citation type="submission" date="2018-11" db="EMBL/GenBank/DDBJ databases">
        <title>Complete genome sequence of multidrug-resistant Aeromonas veronii strain MS-18-37.</title>
        <authorList>
            <person name="Abdelhamed H."/>
            <person name="Lawrence M."/>
            <person name="Waldbieser G."/>
        </authorList>
    </citation>
    <scope>NUCLEOTIDE SEQUENCE [LARGE SCALE GENOMIC DNA]</scope>
    <source>
        <strain evidence="5 6">MS-18-37</strain>
    </source>
</reference>
<dbReference type="Proteomes" id="UP000267614">
    <property type="component" value="Chromosome"/>
</dbReference>
<dbReference type="AlphaFoldDB" id="A0AAN1UQH0"/>
<dbReference type="Pfam" id="PF00535">
    <property type="entry name" value="Glycos_transf_2"/>
    <property type="match status" value="1"/>
</dbReference>
<dbReference type="GO" id="GO:0016757">
    <property type="term" value="F:glycosyltransferase activity"/>
    <property type="evidence" value="ECO:0007669"/>
    <property type="project" value="UniProtKB-KW"/>
</dbReference>
<organism evidence="5 6">
    <name type="scientific">Aeromonas veronii</name>
    <dbReference type="NCBI Taxonomy" id="654"/>
    <lineage>
        <taxon>Bacteria</taxon>
        <taxon>Pseudomonadati</taxon>
        <taxon>Pseudomonadota</taxon>
        <taxon>Gammaproteobacteria</taxon>
        <taxon>Aeromonadales</taxon>
        <taxon>Aeromonadaceae</taxon>
        <taxon>Aeromonas</taxon>
    </lineage>
</organism>
<dbReference type="NCBIfam" id="TIGR01556">
    <property type="entry name" value="rhamnosyltran"/>
    <property type="match status" value="1"/>
</dbReference>
<evidence type="ECO:0000256" key="1">
    <source>
        <dbReference type="ARBA" id="ARBA00006739"/>
    </source>
</evidence>
<dbReference type="InterPro" id="IPR006446">
    <property type="entry name" value="RhaTrfase"/>
</dbReference>
<dbReference type="InterPro" id="IPR001173">
    <property type="entry name" value="Glyco_trans_2-like"/>
</dbReference>
<evidence type="ECO:0000313" key="5">
    <source>
        <dbReference type="EMBL" id="AYV37975.1"/>
    </source>
</evidence>
<sequence length="301" mass="33753">MVFMEKYKPFKSSAVIVTYFPDADVVPRIIKMSSLVDLVYVVDNTPEIGCRNISAVIPSNVSVLTLGENKGIATALNCGADLAFKDGADFVFFFDQDSNPDQSMIDTLIAVSSGFVDSHVAVVGPAYFDTRLAKKAPFITFKQGRLCRVPAEGDKLIEADYLITSGSIISRKSWECIGPHDDSLFIDYVDIEWCLRAKSLGWRVIGVPYVVMEHTLGDEPINVFGKKLPVHSPIRHYYFFRNCISLLRRVYIPTGFKVRELCFLPIRFFVYAFFTKNKLSHITKMSKGLLDGILSKSGPYL</sequence>
<protein>
    <submittedName>
        <fullName evidence="5">Glycosyltransferase family 2 protein</fullName>
    </submittedName>
</protein>
<evidence type="ECO:0000259" key="4">
    <source>
        <dbReference type="Pfam" id="PF00535"/>
    </source>
</evidence>
<accession>A0AAN1UQH0</accession>
<evidence type="ECO:0000256" key="2">
    <source>
        <dbReference type="ARBA" id="ARBA00022676"/>
    </source>
</evidence>
<dbReference type="PANTHER" id="PTHR43179:SF12">
    <property type="entry name" value="GALACTOFURANOSYLTRANSFERASE GLFT2"/>
    <property type="match status" value="1"/>
</dbReference>
<dbReference type="SUPFAM" id="SSF53448">
    <property type="entry name" value="Nucleotide-diphospho-sugar transferases"/>
    <property type="match status" value="1"/>
</dbReference>
<proteinExistence type="inferred from homology"/>
<feature type="domain" description="Glycosyltransferase 2-like" evidence="4">
    <location>
        <begin position="36"/>
        <end position="114"/>
    </location>
</feature>
<comment type="similarity">
    <text evidence="1">Belongs to the glycosyltransferase 2 family.</text>
</comment>
<dbReference type="CDD" id="cd02526">
    <property type="entry name" value="GT2_RfbF_like"/>
    <property type="match status" value="1"/>
</dbReference>
<keyword evidence="2" id="KW-0328">Glycosyltransferase</keyword>
<gene>
    <name evidence="5" type="ORF">EFI48_14845</name>
</gene>
<evidence type="ECO:0000313" key="6">
    <source>
        <dbReference type="Proteomes" id="UP000267614"/>
    </source>
</evidence>